<dbReference type="InterPro" id="IPR046342">
    <property type="entry name" value="CBS_dom_sf"/>
</dbReference>
<keyword evidence="9 16" id="KW-0378">Hydrolase</keyword>
<feature type="binding site" evidence="18">
    <location>
        <position position="57"/>
    </location>
    <ligand>
        <name>Zn(2+)</name>
        <dbReference type="ChEBI" id="CHEBI:29105"/>
        <note>catalytic</note>
    </ligand>
</feature>
<feature type="binding site" evidence="18">
    <location>
        <position position="167"/>
    </location>
    <ligand>
        <name>Zn(2+)</name>
        <dbReference type="ChEBI" id="CHEBI:29105"/>
        <note>catalytic</note>
    </ligand>
</feature>
<evidence type="ECO:0000256" key="16">
    <source>
        <dbReference type="PIRNR" id="PIRNR006404"/>
    </source>
</evidence>
<evidence type="ECO:0000256" key="6">
    <source>
        <dbReference type="ARBA" id="ARBA00022692"/>
    </source>
</evidence>
<dbReference type="GO" id="GO:0005886">
    <property type="term" value="C:plasma membrane"/>
    <property type="evidence" value="ECO:0007669"/>
    <property type="project" value="UniProtKB-SubCell"/>
</dbReference>
<dbReference type="GO" id="GO:0046872">
    <property type="term" value="F:metal ion binding"/>
    <property type="evidence" value="ECO:0007669"/>
    <property type="project" value="UniProtKB-UniRule"/>
</dbReference>
<dbReference type="PROSITE" id="PS51371">
    <property type="entry name" value="CBS"/>
    <property type="match status" value="2"/>
</dbReference>
<keyword evidence="12 16" id="KW-0482">Metalloprotease</keyword>
<name>A0A0P8AA04_9EURY</name>
<evidence type="ECO:0000256" key="19">
    <source>
        <dbReference type="PROSITE-ProRule" id="PRU00703"/>
    </source>
</evidence>
<dbReference type="SMART" id="SM00116">
    <property type="entry name" value="CBS"/>
    <property type="match status" value="2"/>
</dbReference>
<dbReference type="Proteomes" id="UP000050360">
    <property type="component" value="Unassembled WGS sequence"/>
</dbReference>
<evidence type="ECO:0000256" key="15">
    <source>
        <dbReference type="ARBA" id="ARBA00023167"/>
    </source>
</evidence>
<dbReference type="SUPFAM" id="SSF54631">
    <property type="entry name" value="CBS-domain pair"/>
    <property type="match status" value="1"/>
</dbReference>
<dbReference type="PIRSF" id="PIRSF006404">
    <property type="entry name" value="UCP006404_Pept_M50_CBS"/>
    <property type="match status" value="1"/>
</dbReference>
<dbReference type="PANTHER" id="PTHR39188:SF3">
    <property type="entry name" value="STAGE IV SPORULATION PROTEIN FB"/>
    <property type="match status" value="1"/>
</dbReference>
<protein>
    <recommendedName>
        <fullName evidence="16">Zinc metalloprotease</fullName>
    </recommendedName>
</protein>
<keyword evidence="8" id="KW-0677">Repeat</keyword>
<evidence type="ECO:0000256" key="7">
    <source>
        <dbReference type="ARBA" id="ARBA00022723"/>
    </source>
</evidence>
<evidence type="ECO:0000256" key="13">
    <source>
        <dbReference type="ARBA" id="ARBA00023122"/>
    </source>
</evidence>
<dbReference type="PANTHER" id="PTHR39188">
    <property type="entry name" value="MEMBRANE-ASSOCIATED ZINC METALLOPROTEASE M50B"/>
    <property type="match status" value="1"/>
</dbReference>
<dbReference type="InterPro" id="IPR000644">
    <property type="entry name" value="CBS_dom"/>
</dbReference>
<evidence type="ECO:0000256" key="17">
    <source>
        <dbReference type="PIRSR" id="PIRSR006404-1"/>
    </source>
</evidence>
<dbReference type="InterPro" id="IPR016483">
    <property type="entry name" value="UCP006404_Pept_M50_CBS"/>
</dbReference>
<feature type="binding site" evidence="18">
    <location>
        <position position="61"/>
    </location>
    <ligand>
        <name>Zn(2+)</name>
        <dbReference type="ChEBI" id="CHEBI:29105"/>
        <note>catalytic</note>
    </ligand>
</feature>
<evidence type="ECO:0000256" key="3">
    <source>
        <dbReference type="ARBA" id="ARBA00022475"/>
    </source>
</evidence>
<evidence type="ECO:0000259" key="20">
    <source>
        <dbReference type="PROSITE" id="PS51371"/>
    </source>
</evidence>
<dbReference type="CDD" id="cd04801">
    <property type="entry name" value="CBS_pair_peptidase_M50"/>
    <property type="match status" value="1"/>
</dbReference>
<dbReference type="CDD" id="cd06164">
    <property type="entry name" value="S2P-M50_SpoIVFB_CBS"/>
    <property type="match status" value="1"/>
</dbReference>
<dbReference type="Pfam" id="PF02163">
    <property type="entry name" value="Peptidase_M50"/>
    <property type="match status" value="1"/>
</dbReference>
<comment type="caution">
    <text evidence="21">The sequence shown here is derived from an EMBL/GenBank/DDBJ whole genome shotgun (WGS) entry which is preliminary data.</text>
</comment>
<evidence type="ECO:0000256" key="8">
    <source>
        <dbReference type="ARBA" id="ARBA00022737"/>
    </source>
</evidence>
<keyword evidence="14 16" id="KW-0472">Membrane</keyword>
<evidence type="ECO:0000313" key="22">
    <source>
        <dbReference type="Proteomes" id="UP000050360"/>
    </source>
</evidence>
<evidence type="ECO:0000256" key="5">
    <source>
        <dbReference type="ARBA" id="ARBA00022670"/>
    </source>
</evidence>
<feature type="domain" description="CBS" evidence="20">
    <location>
        <begin position="244"/>
        <end position="300"/>
    </location>
</feature>
<keyword evidence="3" id="KW-1003">Cell membrane</keyword>
<feature type="transmembrane region" description="Helical" evidence="16">
    <location>
        <begin position="141"/>
        <end position="164"/>
    </location>
</feature>
<evidence type="ECO:0000256" key="2">
    <source>
        <dbReference type="ARBA" id="ARBA00007931"/>
    </source>
</evidence>
<evidence type="ECO:0000256" key="12">
    <source>
        <dbReference type="ARBA" id="ARBA00023049"/>
    </source>
</evidence>
<evidence type="ECO:0000256" key="14">
    <source>
        <dbReference type="ARBA" id="ARBA00023136"/>
    </source>
</evidence>
<keyword evidence="4" id="KW-0028">Amino-acid biosynthesis</keyword>
<dbReference type="GO" id="GO:0009086">
    <property type="term" value="P:methionine biosynthetic process"/>
    <property type="evidence" value="ECO:0007669"/>
    <property type="project" value="UniProtKB-KW"/>
</dbReference>
<keyword evidence="7 16" id="KW-0479">Metal-binding</keyword>
<comment type="caution">
    <text evidence="16">Lacks conserved residue(s) required for the propagation of feature annotation.</text>
</comment>
<evidence type="ECO:0000256" key="1">
    <source>
        <dbReference type="ARBA" id="ARBA00004651"/>
    </source>
</evidence>
<dbReference type="GO" id="GO:0006508">
    <property type="term" value="P:proteolysis"/>
    <property type="evidence" value="ECO:0007669"/>
    <property type="project" value="UniProtKB-KW"/>
</dbReference>
<feature type="transmembrane region" description="Helical" evidence="16">
    <location>
        <begin position="196"/>
        <end position="220"/>
    </location>
</feature>
<reference evidence="21 22" key="1">
    <citation type="submission" date="2015-09" db="EMBL/GenBank/DDBJ databases">
        <title>A metagenomics-based metabolic model of nitrate-dependent anaerobic oxidation of methane by Methanoperedens-like archaea.</title>
        <authorList>
            <person name="Arshad A."/>
            <person name="Speth D.R."/>
            <person name="De Graaf R.M."/>
            <person name="Op Den Camp H.J."/>
            <person name="Jetten M.S."/>
            <person name="Welte C.U."/>
        </authorList>
    </citation>
    <scope>NUCLEOTIDE SEQUENCE [LARGE SCALE GENOMIC DNA]</scope>
</reference>
<keyword evidence="5 16" id="KW-0645">Protease</keyword>
<organism evidence="21 22">
    <name type="scientific">Candidatus Methanoperedens nitratireducens</name>
    <dbReference type="NCBI Taxonomy" id="1392998"/>
    <lineage>
        <taxon>Archaea</taxon>
        <taxon>Methanobacteriati</taxon>
        <taxon>Methanobacteriota</taxon>
        <taxon>Stenosarchaea group</taxon>
        <taxon>Methanomicrobia</taxon>
        <taxon>Methanosarcinales</taxon>
        <taxon>ANME-2 cluster</taxon>
        <taxon>Candidatus Methanoperedentaceae</taxon>
        <taxon>Candidatus Methanoperedens</taxon>
    </lineage>
</organism>
<evidence type="ECO:0000256" key="11">
    <source>
        <dbReference type="ARBA" id="ARBA00022989"/>
    </source>
</evidence>
<comment type="cofactor">
    <cofactor evidence="16 18">
        <name>Zn(2+)</name>
        <dbReference type="ChEBI" id="CHEBI:29105"/>
    </cofactor>
    <text evidence="16 18">Binds 1 zinc ion per subunit.</text>
</comment>
<dbReference type="Gene3D" id="3.10.580.10">
    <property type="entry name" value="CBS-domain"/>
    <property type="match status" value="1"/>
</dbReference>
<dbReference type="AlphaFoldDB" id="A0A0P8AA04"/>
<evidence type="ECO:0000256" key="10">
    <source>
        <dbReference type="ARBA" id="ARBA00022833"/>
    </source>
</evidence>
<accession>A0A0P8AA04</accession>
<comment type="similarity">
    <text evidence="2 16">Belongs to the peptidase M50B family.</text>
</comment>
<keyword evidence="11 16" id="KW-1133">Transmembrane helix</keyword>
<feature type="domain" description="CBS" evidence="20">
    <location>
        <begin position="306"/>
        <end position="359"/>
    </location>
</feature>
<comment type="subcellular location">
    <subcellularLocation>
        <location evidence="1">Cell membrane</location>
        <topology evidence="1">Multi-pass membrane protein</topology>
    </subcellularLocation>
</comment>
<evidence type="ECO:0000256" key="4">
    <source>
        <dbReference type="ARBA" id="ARBA00022605"/>
    </source>
</evidence>
<feature type="active site" evidence="17">
    <location>
        <position position="58"/>
    </location>
</feature>
<dbReference type="InterPro" id="IPR008915">
    <property type="entry name" value="Peptidase_M50"/>
</dbReference>
<dbReference type="EMBL" id="LKCM01000018">
    <property type="protein sequence ID" value="KPQ45189.1"/>
    <property type="molecule type" value="Genomic_DNA"/>
</dbReference>
<keyword evidence="13 19" id="KW-0129">CBS domain</keyword>
<feature type="transmembrane region" description="Helical" evidence="16">
    <location>
        <begin position="39"/>
        <end position="57"/>
    </location>
</feature>
<evidence type="ECO:0000256" key="9">
    <source>
        <dbReference type="ARBA" id="ARBA00022801"/>
    </source>
</evidence>
<keyword evidence="6 16" id="KW-0812">Transmembrane</keyword>
<sequence>MGIPIKLHITFLLILPFFAWSFAATPSPFGFSDQEVPFRYVLSLAAAISLFVCVLLHELGHSYIAKKHGTNIQSITLFLFGGVSSLEEIPRDPKTELKMALAGPGVSFSIALILIIIDLFFKPPGESFVDYFFLNPINDPYLRLVWMISIINIMLGIFNLIPAFPMDGGRVLRAWLAQRMSYIKATREAAGIGKMFAIFMGIFGLFYNFWFILIAFFIYIGASEEEKSTEINLILEGVKIKEIMSKEVQTVTSGMSIEELVEYIFRFKHMGYPVVDDGQLKGIVTFTDIQKVPREERKAVKVSQVMTKNIISLQEDDDAVNALKLMSLNNIGRIIVKKGEKISGIVSRTDLMRVIQLLE</sequence>
<dbReference type="GO" id="GO:0008237">
    <property type="term" value="F:metallopeptidase activity"/>
    <property type="evidence" value="ECO:0007669"/>
    <property type="project" value="UniProtKB-UniRule"/>
</dbReference>
<dbReference type="PATRIC" id="fig|1719120.3.peg.236"/>
<proteinExistence type="inferred from homology"/>
<keyword evidence="15" id="KW-0486">Methionine biosynthesis</keyword>
<evidence type="ECO:0000313" key="21">
    <source>
        <dbReference type="EMBL" id="KPQ45189.1"/>
    </source>
</evidence>
<evidence type="ECO:0000256" key="18">
    <source>
        <dbReference type="PIRSR" id="PIRSR006404-2"/>
    </source>
</evidence>
<keyword evidence="10 16" id="KW-0862">Zinc</keyword>
<dbReference type="Pfam" id="PF00571">
    <property type="entry name" value="CBS"/>
    <property type="match status" value="2"/>
</dbReference>
<feature type="transmembrane region" description="Helical" evidence="16">
    <location>
        <begin position="99"/>
        <end position="121"/>
    </location>
</feature>
<gene>
    <name evidence="21" type="ORF">MPEBLZ_00211</name>
</gene>